<sequence length="633" mass="71993">MSQSQYVPVLSSSPSVYTQIFEPQLIDSALQRAIDLSNVGDRSNVQLPKLSSAASGDSEITCVGQEHDWGEKKRSWITAQDAAHVAPPSSPRQRTLVLCFDGTGDQFDEDNSNVVQFLSMLKKDDNTQQLVYYQSGIGTYTDPLFSMPVTNGVSLVLDQMLAWNLPSHVKDGYAFLMQNYTHGDKICIFGFSRGAYTARALAGMLHKVGLLPIHNHQQLPFAYEMYAREDEEGLKLSHMFKKTFCRAVTIEFLGVWDTVASVGVIPRYLPFIHENSGIRYLRHALALDERRVKFLPQFCVDNPKKKPKHEKHMLFHRKKPKRALTLTKAYEDLINRRNAVDKTDVKEVWFAGVHTDVGGGSVPNGTPHSLARIPLRWMIRECFRCNNGILFDAVQLQQVGLRVTTNDNGDLILGDIPARIKVYSPRNVPRPKNPKYRNGCGSLFFRVAVKFASESLSYSLTTLKQLFWSERRTLISLVPPGSGPLAYLDSSDGSELVGQPEDYEAREELEDALSPFYDQLEARATWHILEWIPQRIKTAKAIIHKMDDNGYTWLWNRGQGRRIPRSEMKEGLKIHRSVKTRLEASGRLGAPYIPHVRPELKVINAEGRKVKVSRQLRHEEWNVESPVHWEWVE</sequence>
<accession>A0ABP1CHJ3</accession>
<dbReference type="Proteomes" id="UP001497453">
    <property type="component" value="Chromosome 1"/>
</dbReference>
<feature type="domain" description="T6SS Phospholipase effector Tle1-like catalytic" evidence="1">
    <location>
        <begin position="94"/>
        <end position="381"/>
    </location>
</feature>
<protein>
    <recommendedName>
        <fullName evidence="1">T6SS Phospholipase effector Tle1-like catalytic domain-containing protein</fullName>
    </recommendedName>
</protein>
<evidence type="ECO:0000259" key="1">
    <source>
        <dbReference type="Pfam" id="PF09994"/>
    </source>
</evidence>
<dbReference type="InterPro" id="IPR029058">
    <property type="entry name" value="AB_hydrolase_fold"/>
</dbReference>
<evidence type="ECO:0000313" key="3">
    <source>
        <dbReference type="Proteomes" id="UP001497453"/>
    </source>
</evidence>
<gene>
    <name evidence="2" type="ORF">GFSPODELE1_LOCUS161</name>
</gene>
<dbReference type="EMBL" id="OZ037944">
    <property type="protein sequence ID" value="CAL1694109.1"/>
    <property type="molecule type" value="Genomic_DNA"/>
</dbReference>
<keyword evidence="3" id="KW-1185">Reference proteome</keyword>
<dbReference type="PANTHER" id="PTHR33840">
    <property type="match status" value="1"/>
</dbReference>
<dbReference type="InterPro" id="IPR018712">
    <property type="entry name" value="Tle1-like_cat"/>
</dbReference>
<reference evidence="3" key="1">
    <citation type="submission" date="2024-04" db="EMBL/GenBank/DDBJ databases">
        <authorList>
            <person name="Shaw F."/>
            <person name="Minotto A."/>
        </authorList>
    </citation>
    <scope>NUCLEOTIDE SEQUENCE [LARGE SCALE GENOMIC DNA]</scope>
</reference>
<dbReference type="Pfam" id="PF09994">
    <property type="entry name" value="T6SS_Tle1-like_cat"/>
    <property type="match status" value="1"/>
</dbReference>
<dbReference type="PANTHER" id="PTHR33840:SF1">
    <property type="entry name" value="TLE1 PHOSPHOLIPASE DOMAIN-CONTAINING PROTEIN"/>
    <property type="match status" value="1"/>
</dbReference>
<proteinExistence type="predicted"/>
<organism evidence="2 3">
    <name type="scientific">Somion occarium</name>
    <dbReference type="NCBI Taxonomy" id="3059160"/>
    <lineage>
        <taxon>Eukaryota</taxon>
        <taxon>Fungi</taxon>
        <taxon>Dikarya</taxon>
        <taxon>Basidiomycota</taxon>
        <taxon>Agaricomycotina</taxon>
        <taxon>Agaricomycetes</taxon>
        <taxon>Polyporales</taxon>
        <taxon>Cerrenaceae</taxon>
        <taxon>Somion</taxon>
    </lineage>
</organism>
<evidence type="ECO:0000313" key="2">
    <source>
        <dbReference type="EMBL" id="CAL1694109.1"/>
    </source>
</evidence>
<dbReference type="SUPFAM" id="SSF53474">
    <property type="entry name" value="alpha/beta-Hydrolases"/>
    <property type="match status" value="1"/>
</dbReference>
<name>A0ABP1CHJ3_9APHY</name>